<feature type="compositionally biased region" description="Basic and acidic residues" evidence="8">
    <location>
        <begin position="12"/>
        <end position="23"/>
    </location>
</feature>
<feature type="domain" description="Protein kinase" evidence="9">
    <location>
        <begin position="132"/>
        <end position="416"/>
    </location>
</feature>
<evidence type="ECO:0000256" key="6">
    <source>
        <dbReference type="ARBA" id="ARBA00022840"/>
    </source>
</evidence>
<evidence type="ECO:0000256" key="4">
    <source>
        <dbReference type="ARBA" id="ARBA00022741"/>
    </source>
</evidence>
<feature type="binding site" evidence="7">
    <location>
        <position position="161"/>
    </location>
    <ligand>
        <name>ATP</name>
        <dbReference type="ChEBI" id="CHEBI:30616"/>
    </ligand>
</feature>
<evidence type="ECO:0000256" key="1">
    <source>
        <dbReference type="ARBA" id="ARBA00006485"/>
    </source>
</evidence>
<dbReference type="GO" id="GO:0005524">
    <property type="term" value="F:ATP binding"/>
    <property type="evidence" value="ECO:0007669"/>
    <property type="project" value="UniProtKB-UniRule"/>
</dbReference>
<feature type="compositionally biased region" description="Polar residues" evidence="8">
    <location>
        <begin position="520"/>
        <end position="530"/>
    </location>
</feature>
<keyword evidence="2" id="KW-0723">Serine/threonine-protein kinase</keyword>
<dbReference type="Gene3D" id="1.10.510.10">
    <property type="entry name" value="Transferase(Phosphotransferase) domain 1"/>
    <property type="match status" value="1"/>
</dbReference>
<dbReference type="PANTHER" id="PTHR24056:SF387">
    <property type="entry name" value="F8L10.9 PROTEIN"/>
    <property type="match status" value="1"/>
</dbReference>
<dbReference type="GO" id="GO:0032968">
    <property type="term" value="P:positive regulation of transcription elongation by RNA polymerase II"/>
    <property type="evidence" value="ECO:0007669"/>
    <property type="project" value="TreeGrafter"/>
</dbReference>
<feature type="compositionally biased region" description="Polar residues" evidence="8">
    <location>
        <begin position="486"/>
        <end position="495"/>
    </location>
</feature>
<dbReference type="CDD" id="cd07840">
    <property type="entry name" value="STKc_CDK9_like"/>
    <property type="match status" value="1"/>
</dbReference>
<dbReference type="PROSITE" id="PS00107">
    <property type="entry name" value="PROTEIN_KINASE_ATP"/>
    <property type="match status" value="1"/>
</dbReference>
<feature type="region of interest" description="Disordered" evidence="8">
    <location>
        <begin position="441"/>
        <end position="565"/>
    </location>
</feature>
<feature type="compositionally biased region" description="Basic and acidic residues" evidence="8">
    <location>
        <begin position="496"/>
        <end position="507"/>
    </location>
</feature>
<gene>
    <name evidence="10" type="ORF">K2173_016797</name>
</gene>
<evidence type="ECO:0000256" key="2">
    <source>
        <dbReference type="ARBA" id="ARBA00022527"/>
    </source>
</evidence>
<dbReference type="FunFam" id="3.30.200.20:FF:000021">
    <property type="entry name" value="probable serine/threonine-protein kinase At1g54610"/>
    <property type="match status" value="1"/>
</dbReference>
<feature type="region of interest" description="Disordered" evidence="8">
    <location>
        <begin position="12"/>
        <end position="43"/>
    </location>
</feature>
<proteinExistence type="inferred from homology"/>
<protein>
    <recommendedName>
        <fullName evidence="9">Protein kinase domain-containing protein</fullName>
    </recommendedName>
</protein>
<evidence type="ECO:0000313" key="10">
    <source>
        <dbReference type="EMBL" id="KAJ8755095.1"/>
    </source>
</evidence>
<dbReference type="InterPro" id="IPR008271">
    <property type="entry name" value="Ser/Thr_kinase_AS"/>
</dbReference>
<evidence type="ECO:0000259" key="9">
    <source>
        <dbReference type="PROSITE" id="PS50011"/>
    </source>
</evidence>
<dbReference type="GO" id="GO:0000307">
    <property type="term" value="C:cyclin-dependent protein kinase holoenzyme complex"/>
    <property type="evidence" value="ECO:0007669"/>
    <property type="project" value="TreeGrafter"/>
</dbReference>
<keyword evidence="3" id="KW-0808">Transferase</keyword>
<dbReference type="EMBL" id="JAIWQS010000009">
    <property type="protein sequence ID" value="KAJ8755095.1"/>
    <property type="molecule type" value="Genomic_DNA"/>
</dbReference>
<accession>A0AAV8SS64</accession>
<evidence type="ECO:0000256" key="3">
    <source>
        <dbReference type="ARBA" id="ARBA00022679"/>
    </source>
</evidence>
<evidence type="ECO:0000256" key="5">
    <source>
        <dbReference type="ARBA" id="ARBA00022777"/>
    </source>
</evidence>
<evidence type="ECO:0000256" key="7">
    <source>
        <dbReference type="PROSITE-ProRule" id="PRU10141"/>
    </source>
</evidence>
<dbReference type="GO" id="GO:0008353">
    <property type="term" value="F:RNA polymerase II CTD heptapeptide repeat kinase activity"/>
    <property type="evidence" value="ECO:0007669"/>
    <property type="project" value="TreeGrafter"/>
</dbReference>
<keyword evidence="11" id="KW-1185">Reference proteome</keyword>
<reference evidence="10 11" key="1">
    <citation type="submission" date="2021-09" db="EMBL/GenBank/DDBJ databases">
        <title>Genomic insights and catalytic innovation underlie evolution of tropane alkaloids biosynthesis.</title>
        <authorList>
            <person name="Wang Y.-J."/>
            <person name="Tian T."/>
            <person name="Huang J.-P."/>
            <person name="Huang S.-X."/>
        </authorList>
    </citation>
    <scope>NUCLEOTIDE SEQUENCE [LARGE SCALE GENOMIC DNA]</scope>
    <source>
        <strain evidence="10">KIB-2018</strain>
        <tissue evidence="10">Leaf</tissue>
    </source>
</reference>
<dbReference type="InterPro" id="IPR000719">
    <property type="entry name" value="Prot_kinase_dom"/>
</dbReference>
<organism evidence="10 11">
    <name type="scientific">Erythroxylum novogranatense</name>
    <dbReference type="NCBI Taxonomy" id="1862640"/>
    <lineage>
        <taxon>Eukaryota</taxon>
        <taxon>Viridiplantae</taxon>
        <taxon>Streptophyta</taxon>
        <taxon>Embryophyta</taxon>
        <taxon>Tracheophyta</taxon>
        <taxon>Spermatophyta</taxon>
        <taxon>Magnoliopsida</taxon>
        <taxon>eudicotyledons</taxon>
        <taxon>Gunneridae</taxon>
        <taxon>Pentapetalae</taxon>
        <taxon>rosids</taxon>
        <taxon>fabids</taxon>
        <taxon>Malpighiales</taxon>
        <taxon>Erythroxylaceae</taxon>
        <taxon>Erythroxylum</taxon>
    </lineage>
</organism>
<dbReference type="SUPFAM" id="SSF56112">
    <property type="entry name" value="Protein kinase-like (PK-like)"/>
    <property type="match status" value="1"/>
</dbReference>
<dbReference type="GO" id="GO:0005634">
    <property type="term" value="C:nucleus"/>
    <property type="evidence" value="ECO:0007669"/>
    <property type="project" value="TreeGrafter"/>
</dbReference>
<dbReference type="Pfam" id="PF00069">
    <property type="entry name" value="Pkinase"/>
    <property type="match status" value="1"/>
</dbReference>
<dbReference type="PANTHER" id="PTHR24056">
    <property type="entry name" value="CELL DIVISION PROTEIN KINASE"/>
    <property type="match status" value="1"/>
</dbReference>
<dbReference type="FunFam" id="1.10.510.10:FF:000043">
    <property type="entry name" value="probable serine/threonine-protein kinase At1g54610"/>
    <property type="match status" value="1"/>
</dbReference>
<dbReference type="Gene3D" id="3.30.200.20">
    <property type="entry name" value="Phosphorylase Kinase, domain 1"/>
    <property type="match status" value="1"/>
</dbReference>
<dbReference type="InterPro" id="IPR011009">
    <property type="entry name" value="Kinase-like_dom_sf"/>
</dbReference>
<dbReference type="SMART" id="SM00220">
    <property type="entry name" value="S_TKc"/>
    <property type="match status" value="1"/>
</dbReference>
<comment type="similarity">
    <text evidence="1">Belongs to the protein kinase superfamily. CMGC Ser/Thr protein kinase family. CDC2/CDKX subfamily.</text>
</comment>
<evidence type="ECO:0000256" key="8">
    <source>
        <dbReference type="SAM" id="MobiDB-lite"/>
    </source>
</evidence>
<keyword evidence="6 7" id="KW-0067">ATP-binding</keyword>
<keyword evidence="4 7" id="KW-0547">Nucleotide-binding</keyword>
<sequence length="713" mass="79542">MGCICCKPSAIEDSKDSPRERLSAKAVSDLRASRTTSSRREEVYRAKDRYDNNDARTVLIDKPPNGSARLPGVEYMDRRREHMDSVPTSHPGIGTVPKATQGEQVAAGWPSWLATVAGEAIKGWVPRRADSFEKLDKIGQGTYSNVYRARDLDQKKIVALKKVRFDNLEPESVRFMAREIHILRRLDHPNVIKLEGLVTSRMSCSLYLVFEYMEHDLAGLASNPGLKFTEPQVKCYMQQLLLGLEHCHSRGVLHRDIKGSNLLIDNNGILKIADFGLASFYDPTHTQQLTSRVVTLWYRPPELLLGAIYYGPAVDLWSTGCILAELYAGKPIMPGRTEVEQLHKIFKLCGSPSEDYWRKSKLPHATIFKPQQPYRRCVAETFKEFPAPALALMETLLSIDPADRGTASSALMSEFLLSKPLPCDPSSLPKYPPSKEFDAKMRDEEARRQGAAVSKGQRPDIDRRLTRESRAVPAPDANAELVLSMQKRQVQSNSKSRSEKFNPHPEEVASGFPIDPPRPSQITELNLDSQGHQHKRASHSGPLAHRAAWAKASRNSDDAPKISTGADISTMSGIVAARRSLLSEDRRDHTCTSQPEVPKLMARFPGSFKEASESSILPDQKHHLQGVSGSYQKEDGRNTSKDPVVIGYGSKGHKIHYSGPLLVPSGNMDQMLKDHDRHIQEAFRRARVDKAKVRRVQAEGNQIAANSLFVSGR</sequence>
<feature type="compositionally biased region" description="Basic and acidic residues" evidence="8">
    <location>
        <begin position="457"/>
        <end position="470"/>
    </location>
</feature>
<dbReference type="AlphaFoldDB" id="A0AAV8SS64"/>
<name>A0AAV8SS64_9ROSI</name>
<dbReference type="PROSITE" id="PS50011">
    <property type="entry name" value="PROTEIN_KINASE_DOM"/>
    <property type="match status" value="1"/>
</dbReference>
<dbReference type="InterPro" id="IPR017441">
    <property type="entry name" value="Protein_kinase_ATP_BS"/>
</dbReference>
<keyword evidence="5" id="KW-0418">Kinase</keyword>
<comment type="caution">
    <text evidence="10">The sequence shown here is derived from an EMBL/GenBank/DDBJ whole genome shotgun (WGS) entry which is preliminary data.</text>
</comment>
<evidence type="ECO:0000313" key="11">
    <source>
        <dbReference type="Proteomes" id="UP001159364"/>
    </source>
</evidence>
<dbReference type="PROSITE" id="PS00108">
    <property type="entry name" value="PROTEIN_KINASE_ST"/>
    <property type="match status" value="1"/>
</dbReference>
<dbReference type="InterPro" id="IPR050108">
    <property type="entry name" value="CDK"/>
</dbReference>
<dbReference type="Proteomes" id="UP001159364">
    <property type="component" value="Linkage Group LG09"/>
</dbReference>